<evidence type="ECO:0000313" key="1">
    <source>
        <dbReference type="EMBL" id="SVC64433.1"/>
    </source>
</evidence>
<protein>
    <submittedName>
        <fullName evidence="1">Uncharacterized protein</fullName>
    </submittedName>
</protein>
<accession>A0A382NTC7</accession>
<proteinExistence type="predicted"/>
<dbReference type="AlphaFoldDB" id="A0A382NTC7"/>
<gene>
    <name evidence="1" type="ORF">METZ01_LOCUS317287</name>
</gene>
<reference evidence="1" key="1">
    <citation type="submission" date="2018-05" db="EMBL/GenBank/DDBJ databases">
        <authorList>
            <person name="Lanie J.A."/>
            <person name="Ng W.-L."/>
            <person name="Kazmierczak K.M."/>
            <person name="Andrzejewski T.M."/>
            <person name="Davidsen T.M."/>
            <person name="Wayne K.J."/>
            <person name="Tettelin H."/>
            <person name="Glass J.I."/>
            <person name="Rusch D."/>
            <person name="Podicherti R."/>
            <person name="Tsui H.-C.T."/>
            <person name="Winkler M.E."/>
        </authorList>
    </citation>
    <scope>NUCLEOTIDE SEQUENCE</scope>
</reference>
<dbReference type="EMBL" id="UINC01102647">
    <property type="protein sequence ID" value="SVC64433.1"/>
    <property type="molecule type" value="Genomic_DNA"/>
</dbReference>
<organism evidence="1">
    <name type="scientific">marine metagenome</name>
    <dbReference type="NCBI Taxonomy" id="408172"/>
    <lineage>
        <taxon>unclassified sequences</taxon>
        <taxon>metagenomes</taxon>
        <taxon>ecological metagenomes</taxon>
    </lineage>
</organism>
<sequence>MPPPNTTQPVLRLGHHRRLNPSAQLSCASRNTLDLLAHLLSVPSELSKVNDLISLIFK</sequence>
<name>A0A382NTC7_9ZZZZ</name>